<dbReference type="NCBIfam" id="NF041768">
    <property type="entry name" value="acyl_LnsB_CPBP"/>
    <property type="match status" value="1"/>
</dbReference>
<evidence type="ECO:0000313" key="3">
    <source>
        <dbReference type="EMBL" id="TGA80617.1"/>
    </source>
</evidence>
<name>A0ABY2KFD6_9STAP</name>
<feature type="transmembrane region" description="Helical" evidence="1">
    <location>
        <begin position="241"/>
        <end position="260"/>
    </location>
</feature>
<dbReference type="InterPro" id="IPR003675">
    <property type="entry name" value="Rce1/LyrA-like_dom"/>
</dbReference>
<proteinExistence type="predicted"/>
<feature type="domain" description="CAAX prenyl protease 2/Lysostaphin resistance protein A-like" evidence="2">
    <location>
        <begin position="155"/>
        <end position="246"/>
    </location>
</feature>
<keyword evidence="1" id="KW-0812">Transmembrane</keyword>
<evidence type="ECO:0000256" key="1">
    <source>
        <dbReference type="SAM" id="Phobius"/>
    </source>
</evidence>
<dbReference type="Pfam" id="PF02517">
    <property type="entry name" value="Rce1-like"/>
    <property type="match status" value="1"/>
</dbReference>
<dbReference type="PANTHER" id="PTHR36435:SF1">
    <property type="entry name" value="CAAX AMINO TERMINAL PROTEASE FAMILY PROTEIN"/>
    <property type="match status" value="1"/>
</dbReference>
<dbReference type="Proteomes" id="UP000298482">
    <property type="component" value="Unassembled WGS sequence"/>
</dbReference>
<dbReference type="InterPro" id="IPR056566">
    <property type="entry name" value="Acyl_LnsB_CPBP-like"/>
</dbReference>
<dbReference type="EMBL" id="SRJF01000002">
    <property type="protein sequence ID" value="TGA80617.1"/>
    <property type="molecule type" value="Genomic_DNA"/>
</dbReference>
<keyword evidence="1" id="KW-0472">Membrane</keyword>
<dbReference type="GO" id="GO:0008237">
    <property type="term" value="F:metallopeptidase activity"/>
    <property type="evidence" value="ECO:0007669"/>
    <property type="project" value="UniProtKB-KW"/>
</dbReference>
<keyword evidence="3" id="KW-0378">Hydrolase</keyword>
<keyword evidence="1" id="KW-1133">Transmembrane helix</keyword>
<feature type="transmembrane region" description="Helical" evidence="1">
    <location>
        <begin position="187"/>
        <end position="205"/>
    </location>
</feature>
<sequence length="261" mass="30210">MEKEKEVIKYVVPRNRWGSNEIVKKDFLLIPIFLFFQILMPIIIVFGVLGVTAMITQDPPPLYFYNLTLSISFVVAQFIVIVAFFTLHKFYIAEVARRQFHFAKQRLSMIIVTGIIAVIAYYGVNMAASMFPSPLGYDKTQAQIRLEGLFNHPSAIFFTFITMVIFRPLIEELIFRHLIIHELGKRFSIGFVITLSLIIEVITHVYDLISWLEIVPYMVLSLGAILVYLRSGKNLAASFLYHSSVQLVIFIITMIERFFYF</sequence>
<evidence type="ECO:0000313" key="4">
    <source>
        <dbReference type="Proteomes" id="UP000298482"/>
    </source>
</evidence>
<feature type="transmembrane region" description="Helical" evidence="1">
    <location>
        <begin position="211"/>
        <end position="229"/>
    </location>
</feature>
<feature type="transmembrane region" description="Helical" evidence="1">
    <location>
        <begin position="155"/>
        <end position="175"/>
    </location>
</feature>
<feature type="transmembrane region" description="Helical" evidence="1">
    <location>
        <begin position="27"/>
        <end position="51"/>
    </location>
</feature>
<comment type="caution">
    <text evidence="3">The sequence shown here is derived from an EMBL/GenBank/DDBJ whole genome shotgun (WGS) entry which is preliminary data.</text>
</comment>
<keyword evidence="3" id="KW-0482">Metalloprotease</keyword>
<feature type="transmembrane region" description="Helical" evidence="1">
    <location>
        <begin position="63"/>
        <end position="87"/>
    </location>
</feature>
<evidence type="ECO:0000259" key="2">
    <source>
        <dbReference type="Pfam" id="PF02517"/>
    </source>
</evidence>
<dbReference type="InterPro" id="IPR052710">
    <property type="entry name" value="CAAX_protease"/>
</dbReference>
<reference evidence="3 4" key="1">
    <citation type="submission" date="2019-04" db="EMBL/GenBank/DDBJ databases">
        <title>Genomic characterization of Staphylococcus petrasii strains.</title>
        <authorList>
            <person name="Vrbovska V."/>
            <person name="Kovarovic V."/>
            <person name="Maslanova I."/>
            <person name="Indrakova A."/>
            <person name="Petras P."/>
            <person name="Sedo O."/>
            <person name="Svec P."/>
            <person name="Fisarova L."/>
            <person name="Sedlacek I."/>
            <person name="Doskar J."/>
            <person name="Pantucek R."/>
        </authorList>
    </citation>
    <scope>NUCLEOTIDE SEQUENCE [LARGE SCALE GENOMIC DNA]</scope>
    <source>
        <strain evidence="3 4">CCM 8421</strain>
    </source>
</reference>
<feature type="transmembrane region" description="Helical" evidence="1">
    <location>
        <begin position="107"/>
        <end position="124"/>
    </location>
</feature>
<gene>
    <name evidence="3" type="ORF">E2556_03050</name>
</gene>
<protein>
    <submittedName>
        <fullName evidence="3">CPBP family intramembrane metalloprotease</fullName>
    </submittedName>
</protein>
<accession>A0ABY2KFD6</accession>
<dbReference type="RefSeq" id="WP_135350991.1">
    <property type="nucleotide sequence ID" value="NZ_SRJF01000002.1"/>
</dbReference>
<organism evidence="3 4">
    <name type="scientific">Staphylococcus croceilyticus</name>
    <dbReference type="NCBI Taxonomy" id="319942"/>
    <lineage>
        <taxon>Bacteria</taxon>
        <taxon>Bacillati</taxon>
        <taxon>Bacillota</taxon>
        <taxon>Bacilli</taxon>
        <taxon>Bacillales</taxon>
        <taxon>Staphylococcaceae</taxon>
        <taxon>Staphylococcus</taxon>
    </lineage>
</organism>
<keyword evidence="3" id="KW-0645">Protease</keyword>
<keyword evidence="4" id="KW-1185">Reference proteome</keyword>
<dbReference type="PANTHER" id="PTHR36435">
    <property type="entry name" value="SLR1288 PROTEIN"/>
    <property type="match status" value="1"/>
</dbReference>